<reference evidence="10 11" key="1">
    <citation type="submission" date="2020-01" db="EMBL/GenBank/DDBJ databases">
        <title>Muricauda sediminis sp.nov. 40Bstr401.</title>
        <authorList>
            <person name="Xue Z."/>
            <person name="Zhu S."/>
            <person name="Ren N."/>
            <person name="Chen T."/>
            <person name="Chen X."/>
            <person name="Chen J."/>
            <person name="Yang J."/>
        </authorList>
    </citation>
    <scope>NUCLEOTIDE SEQUENCE [LARGE SCALE GENOMIC DNA]</scope>
    <source>
        <strain evidence="10 11">40Bstr401</strain>
    </source>
</reference>
<evidence type="ECO:0000256" key="3">
    <source>
        <dbReference type="ARBA" id="ARBA00022723"/>
    </source>
</evidence>
<comment type="cofactor">
    <cofactor evidence="8">
        <name>Mg(2+)</name>
        <dbReference type="ChEBI" id="CHEBI:18420"/>
    </cofactor>
</comment>
<dbReference type="GO" id="GO:0046872">
    <property type="term" value="F:metal ion binding"/>
    <property type="evidence" value="ECO:0007669"/>
    <property type="project" value="UniProtKB-KW"/>
</dbReference>
<dbReference type="InterPro" id="IPR013482">
    <property type="entry name" value="Molybde_CF_guanTrfase"/>
</dbReference>
<evidence type="ECO:0000256" key="1">
    <source>
        <dbReference type="ARBA" id="ARBA00022490"/>
    </source>
</evidence>
<evidence type="ECO:0000259" key="9">
    <source>
        <dbReference type="Pfam" id="PF12804"/>
    </source>
</evidence>
<feature type="domain" description="MobA-like NTP transferase" evidence="9">
    <location>
        <begin position="11"/>
        <end position="158"/>
    </location>
</feature>
<evidence type="ECO:0000313" key="10">
    <source>
        <dbReference type="EMBL" id="NDV42925.1"/>
    </source>
</evidence>
<dbReference type="CDD" id="cd02503">
    <property type="entry name" value="MobA"/>
    <property type="match status" value="1"/>
</dbReference>
<comment type="catalytic activity">
    <reaction evidence="8">
        <text>Mo-molybdopterin + GTP + H(+) = Mo-molybdopterin guanine dinucleotide + diphosphate</text>
        <dbReference type="Rhea" id="RHEA:34243"/>
        <dbReference type="ChEBI" id="CHEBI:15378"/>
        <dbReference type="ChEBI" id="CHEBI:33019"/>
        <dbReference type="ChEBI" id="CHEBI:37565"/>
        <dbReference type="ChEBI" id="CHEBI:71302"/>
        <dbReference type="ChEBI" id="CHEBI:71310"/>
        <dbReference type="EC" id="2.7.7.77"/>
    </reaction>
</comment>
<comment type="caution">
    <text evidence="10">The sequence shown here is derived from an EMBL/GenBank/DDBJ whole genome shotgun (WGS) entry which is preliminary data.</text>
</comment>
<dbReference type="GO" id="GO:0061603">
    <property type="term" value="F:molybdenum cofactor guanylyltransferase activity"/>
    <property type="evidence" value="ECO:0007669"/>
    <property type="project" value="UniProtKB-EC"/>
</dbReference>
<keyword evidence="3 8" id="KW-0479">Metal-binding</keyword>
<evidence type="ECO:0000256" key="8">
    <source>
        <dbReference type="HAMAP-Rule" id="MF_00316"/>
    </source>
</evidence>
<dbReference type="AlphaFoldDB" id="A0A6I5KSI4"/>
<feature type="binding site" evidence="8">
    <location>
        <position position="26"/>
    </location>
    <ligand>
        <name>GTP</name>
        <dbReference type="ChEBI" id="CHEBI:37565"/>
    </ligand>
</feature>
<dbReference type="PANTHER" id="PTHR19136">
    <property type="entry name" value="MOLYBDENUM COFACTOR GUANYLYLTRANSFERASE"/>
    <property type="match status" value="1"/>
</dbReference>
<protein>
    <recommendedName>
        <fullName evidence="8">Probable molybdenum cofactor guanylyltransferase</fullName>
        <shortName evidence="8">MoCo guanylyltransferase</shortName>
        <ecNumber evidence="8">2.7.7.77</ecNumber>
    </recommendedName>
    <alternativeName>
        <fullName evidence="8">GTP:molybdopterin guanylyltransferase</fullName>
    </alternativeName>
    <alternativeName>
        <fullName evidence="8">Mo-MPT guanylyltransferase</fullName>
    </alternativeName>
    <alternativeName>
        <fullName evidence="8">Molybdopterin guanylyltransferase</fullName>
    </alternativeName>
    <alternativeName>
        <fullName evidence="8">Molybdopterin-guanine dinucleotide synthase</fullName>
        <shortName evidence="8">MGD synthase</shortName>
    </alternativeName>
</protein>
<evidence type="ECO:0000256" key="5">
    <source>
        <dbReference type="ARBA" id="ARBA00022842"/>
    </source>
</evidence>
<keyword evidence="1 8" id="KW-0963">Cytoplasm</keyword>
<dbReference type="Proteomes" id="UP000468707">
    <property type="component" value="Unassembled WGS sequence"/>
</dbReference>
<dbReference type="GO" id="GO:0006777">
    <property type="term" value="P:Mo-molybdopterin cofactor biosynthetic process"/>
    <property type="evidence" value="ECO:0007669"/>
    <property type="project" value="UniProtKB-KW"/>
</dbReference>
<comment type="similarity">
    <text evidence="8">Belongs to the MobA family.</text>
</comment>
<dbReference type="EC" id="2.7.7.77" evidence="8"/>
<dbReference type="GO" id="GO:0005525">
    <property type="term" value="F:GTP binding"/>
    <property type="evidence" value="ECO:0007669"/>
    <property type="project" value="UniProtKB-UniRule"/>
</dbReference>
<dbReference type="InterPro" id="IPR025877">
    <property type="entry name" value="MobA-like_NTP_Trfase"/>
</dbReference>
<comment type="caution">
    <text evidence="8">Lacks conserved residue(s) required for the propagation of feature annotation.</text>
</comment>
<comment type="function">
    <text evidence="8">Transfers a GMP moiety from GTP to Mo-molybdopterin (Mo-MPT) cofactor (Moco or molybdenum cofactor) to form Mo-molybdopterin guanine dinucleotide (Mo-MGD) cofactor.</text>
</comment>
<dbReference type="RefSeq" id="WP_163634146.1">
    <property type="nucleotide sequence ID" value="NZ_JAAAMI010000002.1"/>
</dbReference>
<feature type="binding site" evidence="8">
    <location>
        <begin position="14"/>
        <end position="16"/>
    </location>
    <ligand>
        <name>GTP</name>
        <dbReference type="ChEBI" id="CHEBI:37565"/>
    </ligand>
</feature>
<proteinExistence type="inferred from homology"/>
<evidence type="ECO:0000256" key="6">
    <source>
        <dbReference type="ARBA" id="ARBA00023134"/>
    </source>
</evidence>
<dbReference type="GO" id="GO:0005737">
    <property type="term" value="C:cytoplasm"/>
    <property type="evidence" value="ECO:0007669"/>
    <property type="project" value="UniProtKB-SubCell"/>
</dbReference>
<feature type="binding site" evidence="8">
    <location>
        <position position="71"/>
    </location>
    <ligand>
        <name>GTP</name>
        <dbReference type="ChEBI" id="CHEBI:37565"/>
    </ligand>
</feature>
<feature type="binding site" evidence="8">
    <location>
        <position position="100"/>
    </location>
    <ligand>
        <name>GTP</name>
        <dbReference type="ChEBI" id="CHEBI:37565"/>
    </ligand>
</feature>
<keyword evidence="2 8" id="KW-0808">Transferase</keyword>
<dbReference type="HAMAP" id="MF_00316">
    <property type="entry name" value="MobA"/>
    <property type="match status" value="1"/>
</dbReference>
<keyword evidence="5 8" id="KW-0460">Magnesium</keyword>
<keyword evidence="11" id="KW-1185">Reference proteome</keyword>
<gene>
    <name evidence="8" type="primary">mobA</name>
    <name evidence="10" type="ORF">GTK07_06255</name>
</gene>
<keyword evidence="7 8" id="KW-0501">Molybdenum cofactor biosynthesis</keyword>
<comment type="subcellular location">
    <subcellularLocation>
        <location evidence="8">Cytoplasm</location>
    </subcellularLocation>
</comment>
<keyword evidence="6 8" id="KW-0342">GTP-binding</keyword>
<evidence type="ECO:0000256" key="2">
    <source>
        <dbReference type="ARBA" id="ARBA00022679"/>
    </source>
</evidence>
<sequence>MGAPDDKTLYGLVLDGGKSTRMGTDKGEIVYHESPHREYLMKLLRQICDAVFVGTRKGQSFGYWDFQQIEDMDQYKGPLNGILSAHEKYPNVAWLVLACDLPFVDNHSLQKLVRKRDTDKLATAYAHHNGQVPEPLFAIWEVSGLKAVKAYVDKTQKHSPRDFLMVSDFKLVHPDKDIALFNANSPTDYEWAKRKLQSNGE</sequence>
<name>A0A6I5KSI4_9FLAO</name>
<evidence type="ECO:0000313" key="11">
    <source>
        <dbReference type="Proteomes" id="UP000468707"/>
    </source>
</evidence>
<comment type="domain">
    <text evidence="8">The N-terminal domain determines nucleotide recognition and specific binding, while the C-terminal domain determines the specific binding to the target protein.</text>
</comment>
<dbReference type="InterPro" id="IPR029044">
    <property type="entry name" value="Nucleotide-diphossugar_trans"/>
</dbReference>
<organism evidence="10 11">
    <name type="scientific">Flagellimonas sediminis</name>
    <dbReference type="NCBI Taxonomy" id="2696468"/>
    <lineage>
        <taxon>Bacteria</taxon>
        <taxon>Pseudomonadati</taxon>
        <taxon>Bacteroidota</taxon>
        <taxon>Flavobacteriia</taxon>
        <taxon>Flavobacteriales</taxon>
        <taxon>Flavobacteriaceae</taxon>
        <taxon>Flagellimonas</taxon>
    </lineage>
</organism>
<dbReference type="PANTHER" id="PTHR19136:SF81">
    <property type="entry name" value="MOLYBDENUM COFACTOR GUANYLYLTRANSFERASE"/>
    <property type="match status" value="1"/>
</dbReference>
<evidence type="ECO:0000256" key="7">
    <source>
        <dbReference type="ARBA" id="ARBA00023150"/>
    </source>
</evidence>
<dbReference type="SUPFAM" id="SSF53448">
    <property type="entry name" value="Nucleotide-diphospho-sugar transferases"/>
    <property type="match status" value="1"/>
</dbReference>
<dbReference type="Pfam" id="PF12804">
    <property type="entry name" value="NTP_transf_3"/>
    <property type="match status" value="1"/>
</dbReference>
<accession>A0A6I5KSI4</accession>
<dbReference type="EMBL" id="JAAAMI010000002">
    <property type="protein sequence ID" value="NDV42925.1"/>
    <property type="molecule type" value="Genomic_DNA"/>
</dbReference>
<feature type="binding site" evidence="8">
    <location>
        <position position="100"/>
    </location>
    <ligand>
        <name>Mg(2+)</name>
        <dbReference type="ChEBI" id="CHEBI:18420"/>
    </ligand>
</feature>
<dbReference type="Gene3D" id="3.90.550.10">
    <property type="entry name" value="Spore Coat Polysaccharide Biosynthesis Protein SpsA, Chain A"/>
    <property type="match status" value="1"/>
</dbReference>
<evidence type="ECO:0000256" key="4">
    <source>
        <dbReference type="ARBA" id="ARBA00022741"/>
    </source>
</evidence>
<keyword evidence="4 8" id="KW-0547">Nucleotide-binding</keyword>